<keyword evidence="2 5" id="KW-0808">Transferase</keyword>
<dbReference type="PRINTS" id="PR01210">
    <property type="entry name" value="GGTRANSPTASE"/>
</dbReference>
<dbReference type="Pfam" id="PF01019">
    <property type="entry name" value="G_glu_transpept"/>
    <property type="match status" value="1"/>
</dbReference>
<protein>
    <submittedName>
        <fullName evidence="5">Gamma-glutamyltransferase</fullName>
    </submittedName>
</protein>
<sequence>MSHAVAAGHQMTTDTAADVLAAGGSAVDAVVAAGFMACLVEPVLAGLLGGGVMMVAPARGPARLLDAFVQTPRRHRPGGELDLSTVTVDFGTTHQDFHIGAGTIAAPCLVQGLLDAHAQFGRIPLAELAAPTVRAAREGVPLSTFQAGVLKLVAPIFTADPAVTALYGDAEAGADAPLKQAGAPLANSQMADCLEVLAIEGPRFFSEGEVAQALLSLPGGALSALDLRRQAPVWRDPLDLTRQGTRVALNPPPGLGGTMIALSLAGLDHAPAPEAIAAAQVAAARLRRDSGLDADTAAANRALLSERGTDRFRRLLAETLATHRPAMRGTTHISAIDAAGNGAALTLTNGEGCGRMAPGTGIMPNNMLGEEDLLPDGPESWQPDRRLASMMCPMALRDREDGLVMMGSGGSNRIRSALTQVALRLIDHGEGLEAAITRPRIHFEAGTEHLLDVEGPFSEELEAQLKPHWPEARFWPDRSIFFGGVHAVRRDRRGHVDAFGDPRRDGAARTG</sequence>
<dbReference type="SUPFAM" id="SSF56235">
    <property type="entry name" value="N-terminal nucleophile aminohydrolases (Ntn hydrolases)"/>
    <property type="match status" value="1"/>
</dbReference>
<dbReference type="GO" id="GO:0016740">
    <property type="term" value="F:transferase activity"/>
    <property type="evidence" value="ECO:0007669"/>
    <property type="project" value="UniProtKB-KW"/>
</dbReference>
<dbReference type="Gene3D" id="3.60.20.40">
    <property type="match status" value="1"/>
</dbReference>
<keyword evidence="3" id="KW-0378">Hydrolase</keyword>
<accession>A0A6B0TN00</accession>
<evidence type="ECO:0000256" key="2">
    <source>
        <dbReference type="ARBA" id="ARBA00022679"/>
    </source>
</evidence>
<dbReference type="RefSeq" id="WP_160850941.1">
    <property type="nucleotide sequence ID" value="NZ_WUWG01000001.1"/>
</dbReference>
<reference evidence="5 6" key="1">
    <citation type="submission" date="2019-12" db="EMBL/GenBank/DDBJ databases">
        <title>Strain KN286 was isolated from seawater, which was collected from Caroline Seamount in the tropical western Pacific.</title>
        <authorList>
            <person name="Wang Q."/>
        </authorList>
    </citation>
    <scope>NUCLEOTIDE SEQUENCE [LARGE SCALE GENOMIC DNA]</scope>
    <source>
        <strain evidence="5 6">KN286</strain>
    </source>
</reference>
<comment type="similarity">
    <text evidence="1">Belongs to the gamma-glutamyltransferase family.</text>
</comment>
<dbReference type="Proteomes" id="UP000436016">
    <property type="component" value="Unassembled WGS sequence"/>
</dbReference>
<dbReference type="InterPro" id="IPR051792">
    <property type="entry name" value="GGT_bact"/>
</dbReference>
<evidence type="ECO:0000256" key="4">
    <source>
        <dbReference type="ARBA" id="ARBA00023145"/>
    </source>
</evidence>
<dbReference type="AlphaFoldDB" id="A0A6B0TN00"/>
<dbReference type="PANTHER" id="PTHR43199:SF1">
    <property type="entry name" value="GLUTATHIONE HYDROLASE PROENZYME"/>
    <property type="match status" value="1"/>
</dbReference>
<evidence type="ECO:0000313" key="5">
    <source>
        <dbReference type="EMBL" id="MXU63949.1"/>
    </source>
</evidence>
<dbReference type="GO" id="GO:0016787">
    <property type="term" value="F:hydrolase activity"/>
    <property type="evidence" value="ECO:0007669"/>
    <property type="project" value="UniProtKB-KW"/>
</dbReference>
<comment type="caution">
    <text evidence="5">The sequence shown here is derived from an EMBL/GenBank/DDBJ whole genome shotgun (WGS) entry which is preliminary data.</text>
</comment>
<evidence type="ECO:0000256" key="3">
    <source>
        <dbReference type="ARBA" id="ARBA00022801"/>
    </source>
</evidence>
<keyword evidence="6" id="KW-1185">Reference proteome</keyword>
<organism evidence="5 6">
    <name type="scientific">Oceanomicrobium pacificus</name>
    <dbReference type="NCBI Taxonomy" id="2692916"/>
    <lineage>
        <taxon>Bacteria</taxon>
        <taxon>Pseudomonadati</taxon>
        <taxon>Pseudomonadota</taxon>
        <taxon>Alphaproteobacteria</taxon>
        <taxon>Rhodobacterales</taxon>
        <taxon>Paracoccaceae</taxon>
        <taxon>Oceanomicrobium</taxon>
    </lineage>
</organism>
<evidence type="ECO:0000256" key="1">
    <source>
        <dbReference type="ARBA" id="ARBA00009381"/>
    </source>
</evidence>
<dbReference type="InterPro" id="IPR029055">
    <property type="entry name" value="Ntn_hydrolases_N"/>
</dbReference>
<dbReference type="PANTHER" id="PTHR43199">
    <property type="entry name" value="GLUTATHIONE HYDROLASE"/>
    <property type="match status" value="1"/>
</dbReference>
<dbReference type="EMBL" id="WUWG01000001">
    <property type="protein sequence ID" value="MXU63949.1"/>
    <property type="molecule type" value="Genomic_DNA"/>
</dbReference>
<proteinExistence type="inferred from homology"/>
<keyword evidence="4" id="KW-0865">Zymogen</keyword>
<dbReference type="InterPro" id="IPR043137">
    <property type="entry name" value="GGT_ssub_C"/>
</dbReference>
<gene>
    <name evidence="5" type="ORF">GSH16_00720</name>
</gene>
<evidence type="ECO:0000313" key="6">
    <source>
        <dbReference type="Proteomes" id="UP000436016"/>
    </source>
</evidence>
<name>A0A6B0TN00_9RHOB</name>